<feature type="transmembrane region" description="Helical" evidence="7">
    <location>
        <begin position="64"/>
        <end position="85"/>
    </location>
</feature>
<dbReference type="PANTHER" id="PTHR47143">
    <property type="entry name" value="TRANSIENT RECEPTOR POTENTIAL CATION CHANNEL PROTEIN PAINLESS"/>
    <property type="match status" value="1"/>
</dbReference>
<dbReference type="WBParaSite" id="EVEC_0000318001-mRNA-1">
    <property type="protein sequence ID" value="EVEC_0000318001-mRNA-1"/>
    <property type="gene ID" value="EVEC_0000318001"/>
</dbReference>
<reference evidence="8 9" key="2">
    <citation type="submission" date="2018-10" db="EMBL/GenBank/DDBJ databases">
        <authorList>
            <consortium name="Pathogen Informatics"/>
        </authorList>
    </citation>
    <scope>NUCLEOTIDE SEQUENCE [LARGE SCALE GENOMIC DNA]</scope>
</reference>
<evidence type="ECO:0000313" key="8">
    <source>
        <dbReference type="EMBL" id="VDD87745.1"/>
    </source>
</evidence>
<dbReference type="Proteomes" id="UP000274131">
    <property type="component" value="Unassembled WGS sequence"/>
</dbReference>
<gene>
    <name evidence="8" type="ORF">EVEC_LOCUS2888</name>
</gene>
<dbReference type="AlphaFoldDB" id="A0A0N4UZW0"/>
<keyword evidence="2" id="KW-0677">Repeat</keyword>
<evidence type="ECO:0000256" key="5">
    <source>
        <dbReference type="ARBA" id="ARBA00023180"/>
    </source>
</evidence>
<keyword evidence="7" id="KW-1133">Transmembrane helix</keyword>
<dbReference type="GO" id="GO:0022857">
    <property type="term" value="F:transmembrane transporter activity"/>
    <property type="evidence" value="ECO:0007669"/>
    <property type="project" value="TreeGrafter"/>
</dbReference>
<dbReference type="OrthoDB" id="1661883at2759"/>
<protein>
    <submittedName>
        <fullName evidence="10">Ion_trans domain-containing protein</fullName>
    </submittedName>
</protein>
<evidence type="ECO:0000256" key="2">
    <source>
        <dbReference type="ARBA" id="ARBA00022737"/>
    </source>
</evidence>
<evidence type="ECO:0000256" key="3">
    <source>
        <dbReference type="ARBA" id="ARBA00023043"/>
    </source>
</evidence>
<sequence>MLFLFNFEKKYDKIEIYEQLILMSEYLLCRNEDRGEKHHRRWNILRHPMVLNYINEKLLERASFYIIHICAYFIFLLLLSSYIFGKTDFQDIFATLFLIVFGFGLVIKCAVKLQKGDVTRWFVLSYSFNLITYICTFLFVWTPTLFAYDNYHQELKQLFLLGKSPSGIYILMMARILYSFSQIAIIWIPTLLAFAFAFHLVMRNSGTEPWEATEAFTSANATFGEKLLAIFQAVTKTSTMMIGEVDADTVLGRKQWIPNVLLIAFEVITVILLMNLMVSLAVGDVSELRNSAQDKLLEIKVSFVVESLQLSEATDCFGDSRFSKLHVKRTNNVLVVEDDGNSFTTMRRIDFDEKGEEASEVSKNVLLSENRREMPVVGIKPGFNVLRECVHGTGNRHILDANEAQINQPNICSQIASKTYYIHFPTEPRGMRLEKKSIVGRTVQMVMDGAVLHLIEGPDSGIKSFIGKVNGESDVKDFVDEEGWKKKFSRWLIGLDWSCLYDVP</sequence>
<keyword evidence="9" id="KW-1185">Reference proteome</keyword>
<keyword evidence="4" id="KW-0406">Ion transport</keyword>
<dbReference type="GO" id="GO:1902495">
    <property type="term" value="C:transmembrane transporter complex"/>
    <property type="evidence" value="ECO:0007669"/>
    <property type="project" value="TreeGrafter"/>
</dbReference>
<keyword evidence="7" id="KW-0472">Membrane</keyword>
<keyword evidence="6" id="KW-0407">Ion channel</keyword>
<dbReference type="STRING" id="51028.A0A0N4UZW0"/>
<dbReference type="InterPro" id="IPR052076">
    <property type="entry name" value="TRP_cation_channel"/>
</dbReference>
<evidence type="ECO:0000256" key="6">
    <source>
        <dbReference type="ARBA" id="ARBA00023303"/>
    </source>
</evidence>
<organism evidence="10">
    <name type="scientific">Enterobius vermicularis</name>
    <name type="common">Human pinworm</name>
    <dbReference type="NCBI Taxonomy" id="51028"/>
    <lineage>
        <taxon>Eukaryota</taxon>
        <taxon>Metazoa</taxon>
        <taxon>Ecdysozoa</taxon>
        <taxon>Nematoda</taxon>
        <taxon>Chromadorea</taxon>
        <taxon>Rhabditida</taxon>
        <taxon>Spirurina</taxon>
        <taxon>Oxyuridomorpha</taxon>
        <taxon>Oxyuroidea</taxon>
        <taxon>Oxyuridae</taxon>
        <taxon>Enterobius</taxon>
    </lineage>
</organism>
<feature type="transmembrane region" description="Helical" evidence="7">
    <location>
        <begin position="123"/>
        <end position="148"/>
    </location>
</feature>
<feature type="transmembrane region" description="Helical" evidence="7">
    <location>
        <begin position="260"/>
        <end position="282"/>
    </location>
</feature>
<proteinExistence type="predicted"/>
<keyword evidence="3" id="KW-0040">ANK repeat</keyword>
<dbReference type="PANTHER" id="PTHR47143:SF1">
    <property type="entry name" value="ION_TRANS DOMAIN-CONTAINING PROTEIN"/>
    <property type="match status" value="1"/>
</dbReference>
<accession>A0A0N4UZW0</accession>
<evidence type="ECO:0000313" key="9">
    <source>
        <dbReference type="Proteomes" id="UP000274131"/>
    </source>
</evidence>
<evidence type="ECO:0000313" key="10">
    <source>
        <dbReference type="WBParaSite" id="EVEC_0000318001-mRNA-1"/>
    </source>
</evidence>
<feature type="transmembrane region" description="Helical" evidence="7">
    <location>
        <begin position="91"/>
        <end position="111"/>
    </location>
</feature>
<keyword evidence="1" id="KW-0813">Transport</keyword>
<dbReference type="GO" id="GO:0034220">
    <property type="term" value="P:monoatomic ion transmembrane transport"/>
    <property type="evidence" value="ECO:0007669"/>
    <property type="project" value="UniProtKB-KW"/>
</dbReference>
<reference evidence="10" key="1">
    <citation type="submission" date="2017-02" db="UniProtKB">
        <authorList>
            <consortium name="WormBaseParasite"/>
        </authorList>
    </citation>
    <scope>IDENTIFICATION</scope>
</reference>
<evidence type="ECO:0000256" key="1">
    <source>
        <dbReference type="ARBA" id="ARBA00022448"/>
    </source>
</evidence>
<keyword evidence="5" id="KW-0325">Glycoprotein</keyword>
<evidence type="ECO:0000256" key="7">
    <source>
        <dbReference type="SAM" id="Phobius"/>
    </source>
</evidence>
<keyword evidence="7" id="KW-0812">Transmembrane</keyword>
<evidence type="ECO:0000256" key="4">
    <source>
        <dbReference type="ARBA" id="ARBA00023065"/>
    </source>
</evidence>
<dbReference type="EMBL" id="UXUI01007467">
    <property type="protein sequence ID" value="VDD87745.1"/>
    <property type="molecule type" value="Genomic_DNA"/>
</dbReference>
<feature type="transmembrane region" description="Helical" evidence="7">
    <location>
        <begin position="168"/>
        <end position="201"/>
    </location>
</feature>
<name>A0A0N4UZW0_ENTVE</name>